<proteinExistence type="predicted"/>
<organism evidence="1 2">
    <name type="scientific">Marinobacter fuscus</name>
    <dbReference type="NCBI Taxonomy" id="2109942"/>
    <lineage>
        <taxon>Bacteria</taxon>
        <taxon>Pseudomonadati</taxon>
        <taxon>Pseudomonadota</taxon>
        <taxon>Gammaproteobacteria</taxon>
        <taxon>Pseudomonadales</taxon>
        <taxon>Marinobacteraceae</taxon>
        <taxon>Marinobacter</taxon>
    </lineage>
</organism>
<dbReference type="OrthoDB" id="6360691at2"/>
<dbReference type="Proteomes" id="UP000239866">
    <property type="component" value="Unassembled WGS sequence"/>
</dbReference>
<name>A0A2T1KJP7_9GAMM</name>
<protein>
    <submittedName>
        <fullName evidence="1">Uncharacterized protein</fullName>
    </submittedName>
</protein>
<dbReference type="EMBL" id="PXNP01000029">
    <property type="protein sequence ID" value="PSF09822.1"/>
    <property type="molecule type" value="Genomic_DNA"/>
</dbReference>
<sequence length="189" mass="21439">MKEGISRFDDFWALHVNGYIFLLSGTDFSDATRSVKEKYGETVWAQFLLAVSNFSRLSDARSHTGIERDAVKAIQNFFQQNPKSIPQYRFVGKEAMTVASTFIEACTTCPASKGLFTCEELQIDGKNQWILREYYSQSLVERLGNKKRLAKTVPITPSKIEELSGNSTDFRIRVAGDWLRICHEGVRAP</sequence>
<evidence type="ECO:0000313" key="1">
    <source>
        <dbReference type="EMBL" id="PSF09822.1"/>
    </source>
</evidence>
<accession>A0A2T1KJP7</accession>
<dbReference type="RefSeq" id="WP_106761974.1">
    <property type="nucleotide sequence ID" value="NZ_PXNP01000029.1"/>
</dbReference>
<keyword evidence="2" id="KW-1185">Reference proteome</keyword>
<gene>
    <name evidence="1" type="ORF">C7H09_07515</name>
</gene>
<reference evidence="1 2" key="1">
    <citation type="submission" date="2018-03" db="EMBL/GenBank/DDBJ databases">
        <title>Marinobacter brunus sp. nov., a marine bacterium of Gamma-proteobacteria isolated from the surface seawater of the South China Sea.</title>
        <authorList>
            <person name="Cheng H."/>
            <person name="Wu Y.-H."/>
            <person name="Xamxidin M."/>
            <person name="Xu X.-W."/>
        </authorList>
    </citation>
    <scope>NUCLEOTIDE SEQUENCE [LARGE SCALE GENOMIC DNA]</scope>
    <source>
        <strain evidence="1 2">NH169-3</strain>
    </source>
</reference>
<evidence type="ECO:0000313" key="2">
    <source>
        <dbReference type="Proteomes" id="UP000239866"/>
    </source>
</evidence>
<comment type="caution">
    <text evidence="1">The sequence shown here is derived from an EMBL/GenBank/DDBJ whole genome shotgun (WGS) entry which is preliminary data.</text>
</comment>
<dbReference type="AlphaFoldDB" id="A0A2T1KJP7"/>